<dbReference type="AlphaFoldDB" id="A0A512JP82"/>
<protein>
    <submittedName>
        <fullName evidence="1">Uncharacterized protein</fullName>
    </submittedName>
</protein>
<name>A0A512JP82_9HYPH</name>
<dbReference type="Proteomes" id="UP000321750">
    <property type="component" value="Unassembled WGS sequence"/>
</dbReference>
<accession>A0A512JP82</accession>
<keyword evidence="2" id="KW-1185">Reference proteome</keyword>
<proteinExistence type="predicted"/>
<evidence type="ECO:0000313" key="2">
    <source>
        <dbReference type="Proteomes" id="UP000321750"/>
    </source>
</evidence>
<reference evidence="1 2" key="1">
    <citation type="submission" date="2019-07" db="EMBL/GenBank/DDBJ databases">
        <title>Whole genome shotgun sequence of Methylobacterium gnaphalii NBRC 107716.</title>
        <authorList>
            <person name="Hosoyama A."/>
            <person name="Uohara A."/>
            <person name="Ohji S."/>
            <person name="Ichikawa N."/>
        </authorList>
    </citation>
    <scope>NUCLEOTIDE SEQUENCE [LARGE SCALE GENOMIC DNA]</scope>
    <source>
        <strain evidence="1 2">NBRC 107716</strain>
    </source>
</reference>
<gene>
    <name evidence="1" type="ORF">MGN01_35930</name>
</gene>
<comment type="caution">
    <text evidence="1">The sequence shown here is derived from an EMBL/GenBank/DDBJ whole genome shotgun (WGS) entry which is preliminary data.</text>
</comment>
<evidence type="ECO:0000313" key="1">
    <source>
        <dbReference type="EMBL" id="GEP11748.1"/>
    </source>
</evidence>
<sequence length="67" mass="7629">MPPTEERIMAETALLPWTQRVANVRKTLGREPTLAEMLRLCAMHQMPEPEVQAQAASWARAGERSKR</sequence>
<dbReference type="EMBL" id="BJZV01000022">
    <property type="protein sequence ID" value="GEP11748.1"/>
    <property type="molecule type" value="Genomic_DNA"/>
</dbReference>
<organism evidence="1 2">
    <name type="scientific">Methylobacterium gnaphalii</name>
    <dbReference type="NCBI Taxonomy" id="1010610"/>
    <lineage>
        <taxon>Bacteria</taxon>
        <taxon>Pseudomonadati</taxon>
        <taxon>Pseudomonadota</taxon>
        <taxon>Alphaproteobacteria</taxon>
        <taxon>Hyphomicrobiales</taxon>
        <taxon>Methylobacteriaceae</taxon>
        <taxon>Methylobacterium</taxon>
    </lineage>
</organism>